<dbReference type="RefSeq" id="WP_377580793.1">
    <property type="nucleotide sequence ID" value="NZ_JBHTKA010000007.1"/>
</dbReference>
<evidence type="ECO:0000313" key="2">
    <source>
        <dbReference type="Proteomes" id="UP001597112"/>
    </source>
</evidence>
<name>A0ABW3K8B9_9BACT</name>
<keyword evidence="2" id="KW-1185">Reference proteome</keyword>
<protein>
    <submittedName>
        <fullName evidence="1">Uncharacterized protein</fullName>
    </submittedName>
</protein>
<organism evidence="1 2">
    <name type="scientific">Ohtaekwangia kribbensis</name>
    <dbReference type="NCBI Taxonomy" id="688913"/>
    <lineage>
        <taxon>Bacteria</taxon>
        <taxon>Pseudomonadati</taxon>
        <taxon>Bacteroidota</taxon>
        <taxon>Cytophagia</taxon>
        <taxon>Cytophagales</taxon>
        <taxon>Fulvivirgaceae</taxon>
        <taxon>Ohtaekwangia</taxon>
    </lineage>
</organism>
<gene>
    <name evidence="1" type="ORF">ACFQ21_18250</name>
</gene>
<proteinExistence type="predicted"/>
<dbReference type="Proteomes" id="UP001597112">
    <property type="component" value="Unassembled WGS sequence"/>
</dbReference>
<comment type="caution">
    <text evidence="1">The sequence shown here is derived from an EMBL/GenBank/DDBJ whole genome shotgun (WGS) entry which is preliminary data.</text>
</comment>
<reference evidence="2" key="1">
    <citation type="journal article" date="2019" name="Int. J. Syst. Evol. Microbiol.">
        <title>The Global Catalogue of Microorganisms (GCM) 10K type strain sequencing project: providing services to taxonomists for standard genome sequencing and annotation.</title>
        <authorList>
            <consortium name="The Broad Institute Genomics Platform"/>
            <consortium name="The Broad Institute Genome Sequencing Center for Infectious Disease"/>
            <person name="Wu L."/>
            <person name="Ma J."/>
        </authorList>
    </citation>
    <scope>NUCLEOTIDE SEQUENCE [LARGE SCALE GENOMIC DNA]</scope>
    <source>
        <strain evidence="2">CCUG 58938</strain>
    </source>
</reference>
<dbReference type="EMBL" id="JBHTKA010000007">
    <property type="protein sequence ID" value="MFD1001277.1"/>
    <property type="molecule type" value="Genomic_DNA"/>
</dbReference>
<accession>A0ABW3K8B9</accession>
<evidence type="ECO:0000313" key="1">
    <source>
        <dbReference type="EMBL" id="MFD1001277.1"/>
    </source>
</evidence>
<sequence>MKYLWMLNGGSFSGSDAFWSWQLDGSCTDLQHHEEKGKSTCLSNKKLFLVKPTYPTGSGVKMGQRLSLHKNVEVSRKHYTG</sequence>